<evidence type="ECO:0000256" key="10">
    <source>
        <dbReference type="ARBA" id="ARBA00023186"/>
    </source>
</evidence>
<evidence type="ECO:0000256" key="5">
    <source>
        <dbReference type="ARBA" id="ARBA00022448"/>
    </source>
</evidence>
<evidence type="ECO:0000256" key="7">
    <source>
        <dbReference type="ARBA" id="ARBA00022927"/>
    </source>
</evidence>
<evidence type="ECO:0000313" key="15">
    <source>
        <dbReference type="Proteomes" id="UP000245974"/>
    </source>
</evidence>
<gene>
    <name evidence="14" type="primary">lolB</name>
    <name evidence="14" type="ORF">KPC_1544</name>
</gene>
<organism evidence="14 15">
    <name type="scientific">Acinetobacter stercoris</name>
    <dbReference type="NCBI Taxonomy" id="2126983"/>
    <lineage>
        <taxon>Bacteria</taxon>
        <taxon>Pseudomonadati</taxon>
        <taxon>Pseudomonadota</taxon>
        <taxon>Gammaproteobacteria</taxon>
        <taxon>Moraxellales</taxon>
        <taxon>Moraxellaceae</taxon>
        <taxon>Acinetobacter</taxon>
    </lineage>
</organism>
<evidence type="ECO:0000256" key="8">
    <source>
        <dbReference type="ARBA" id="ARBA00023136"/>
    </source>
</evidence>
<keyword evidence="10" id="KW-0143">Chaperone</keyword>
<dbReference type="GO" id="GO:0015031">
    <property type="term" value="P:protein transport"/>
    <property type="evidence" value="ECO:0007669"/>
    <property type="project" value="UniProtKB-KW"/>
</dbReference>
<keyword evidence="8" id="KW-0472">Membrane</keyword>
<name>A0A2U3MY52_9GAMM</name>
<dbReference type="InterPro" id="IPR004565">
    <property type="entry name" value="OM_lipoprot_LolB"/>
</dbReference>
<accession>A0A2U3MY52</accession>
<dbReference type="Gene3D" id="2.50.20.10">
    <property type="entry name" value="Lipoprotein localisation LolA/LolB/LppX"/>
    <property type="match status" value="1"/>
</dbReference>
<dbReference type="InterPro" id="IPR029046">
    <property type="entry name" value="LolA/LolB/LppX"/>
</dbReference>
<dbReference type="SUPFAM" id="SSF89392">
    <property type="entry name" value="Prokaryotic lipoproteins and lipoprotein localization factors"/>
    <property type="match status" value="1"/>
</dbReference>
<dbReference type="RefSeq" id="WP_121973841.1">
    <property type="nucleotide sequence ID" value="NZ_OOGT01000055.1"/>
</dbReference>
<dbReference type="Pfam" id="PF03550">
    <property type="entry name" value="LolB"/>
    <property type="match status" value="1"/>
</dbReference>
<evidence type="ECO:0000256" key="11">
    <source>
        <dbReference type="ARBA" id="ARBA00023237"/>
    </source>
</evidence>
<evidence type="ECO:0000256" key="1">
    <source>
        <dbReference type="ARBA" id="ARBA00004459"/>
    </source>
</evidence>
<dbReference type="PROSITE" id="PS51257">
    <property type="entry name" value="PROKAR_LIPOPROTEIN"/>
    <property type="match status" value="1"/>
</dbReference>
<comment type="subunit">
    <text evidence="3">Monomer.</text>
</comment>
<feature type="chain" id="PRO_5015632823" description="Outer-membrane lipoprotein LolB" evidence="13">
    <location>
        <begin position="19"/>
        <end position="203"/>
    </location>
</feature>
<keyword evidence="6 13" id="KW-0732">Signal</keyword>
<evidence type="ECO:0000256" key="4">
    <source>
        <dbReference type="ARBA" id="ARBA00016202"/>
    </source>
</evidence>
<comment type="similarity">
    <text evidence="2">Belongs to the LolB family.</text>
</comment>
<evidence type="ECO:0000256" key="6">
    <source>
        <dbReference type="ARBA" id="ARBA00022729"/>
    </source>
</evidence>
<dbReference type="EMBL" id="OOGT01000055">
    <property type="protein sequence ID" value="SPL70366.1"/>
    <property type="molecule type" value="Genomic_DNA"/>
</dbReference>
<keyword evidence="5" id="KW-0813">Transport</keyword>
<dbReference type="Proteomes" id="UP000245974">
    <property type="component" value="Unassembled WGS sequence"/>
</dbReference>
<protein>
    <recommendedName>
        <fullName evidence="4">Outer-membrane lipoprotein LolB</fullName>
    </recommendedName>
</protein>
<comment type="subcellular location">
    <subcellularLocation>
        <location evidence="1">Cell outer membrane</location>
        <topology evidence="1">Lipid-anchor</topology>
    </subcellularLocation>
</comment>
<sequence>MHFLSKSIFALTVVSSLAFTGCQQVVKQPSSTATVTAPLEGNNTDQQQADNQFNLQGKIGVKTPQQSGSAFFTWQQDQENFDIQLTGILGIGKTIIQGKTGQVTLNSSKTGLITAESPEELLERATGWVAPITHIIAWVQARPATIDAKIEKDDAQRINQIDEDGWLVDLSYEDHETLPKKLILKQQLETGKENRITMLIQNR</sequence>
<dbReference type="GO" id="GO:0009279">
    <property type="term" value="C:cell outer membrane"/>
    <property type="evidence" value="ECO:0007669"/>
    <property type="project" value="UniProtKB-SubCell"/>
</dbReference>
<dbReference type="AlphaFoldDB" id="A0A2U3MY52"/>
<keyword evidence="15" id="KW-1185">Reference proteome</keyword>
<keyword evidence="12 14" id="KW-0449">Lipoprotein</keyword>
<dbReference type="OrthoDB" id="9797618at2"/>
<evidence type="ECO:0000313" key="14">
    <source>
        <dbReference type="EMBL" id="SPL70366.1"/>
    </source>
</evidence>
<feature type="signal peptide" evidence="13">
    <location>
        <begin position="1"/>
        <end position="18"/>
    </location>
</feature>
<keyword evidence="7" id="KW-0653">Protein transport</keyword>
<keyword evidence="9" id="KW-0564">Palmitate</keyword>
<keyword evidence="11" id="KW-0998">Cell outer membrane</keyword>
<evidence type="ECO:0000256" key="12">
    <source>
        <dbReference type="ARBA" id="ARBA00023288"/>
    </source>
</evidence>
<dbReference type="InParanoid" id="A0A2U3MY52"/>
<evidence type="ECO:0000256" key="3">
    <source>
        <dbReference type="ARBA" id="ARBA00011245"/>
    </source>
</evidence>
<evidence type="ECO:0000256" key="13">
    <source>
        <dbReference type="SAM" id="SignalP"/>
    </source>
</evidence>
<dbReference type="CDD" id="cd16326">
    <property type="entry name" value="LolB"/>
    <property type="match status" value="1"/>
</dbReference>
<proteinExistence type="inferred from homology"/>
<evidence type="ECO:0000256" key="2">
    <source>
        <dbReference type="ARBA" id="ARBA00009696"/>
    </source>
</evidence>
<dbReference type="NCBIfam" id="TIGR00548">
    <property type="entry name" value="lolB"/>
    <property type="match status" value="1"/>
</dbReference>
<evidence type="ECO:0000256" key="9">
    <source>
        <dbReference type="ARBA" id="ARBA00023139"/>
    </source>
</evidence>
<reference evidence="15" key="1">
    <citation type="submission" date="2018-03" db="EMBL/GenBank/DDBJ databases">
        <authorList>
            <person name="Blom J."/>
        </authorList>
    </citation>
    <scope>NUCLEOTIDE SEQUENCE [LARGE SCALE GENOMIC DNA]</scope>
    <source>
        <strain evidence="15">KPC-SM-21</strain>
    </source>
</reference>